<feature type="domain" description="HTH arsR-type" evidence="4">
    <location>
        <begin position="2"/>
        <end position="62"/>
    </location>
</feature>
<feature type="non-terminal residue" evidence="5">
    <location>
        <position position="62"/>
    </location>
</feature>
<evidence type="ECO:0000256" key="3">
    <source>
        <dbReference type="ARBA" id="ARBA00023163"/>
    </source>
</evidence>
<dbReference type="EMBL" id="LAZR01026993">
    <property type="protein sequence ID" value="KKL67079.1"/>
    <property type="molecule type" value="Genomic_DNA"/>
</dbReference>
<dbReference type="PANTHER" id="PTHR33154:SF33">
    <property type="entry name" value="TRANSCRIPTIONAL REPRESSOR SDPR"/>
    <property type="match status" value="1"/>
</dbReference>
<dbReference type="SMART" id="SM00418">
    <property type="entry name" value="HTH_ARSR"/>
    <property type="match status" value="1"/>
</dbReference>
<evidence type="ECO:0000259" key="4">
    <source>
        <dbReference type="PROSITE" id="PS50987"/>
    </source>
</evidence>
<proteinExistence type="predicted"/>
<dbReference type="PANTHER" id="PTHR33154">
    <property type="entry name" value="TRANSCRIPTIONAL REGULATOR, ARSR FAMILY"/>
    <property type="match status" value="1"/>
</dbReference>
<accession>A0A0F9DZA9</accession>
<dbReference type="SUPFAM" id="SSF46785">
    <property type="entry name" value="Winged helix' DNA-binding domain"/>
    <property type="match status" value="1"/>
</dbReference>
<keyword evidence="2" id="KW-0238">DNA-binding</keyword>
<dbReference type="PROSITE" id="PS50987">
    <property type="entry name" value="HTH_ARSR_2"/>
    <property type="match status" value="1"/>
</dbReference>
<dbReference type="AlphaFoldDB" id="A0A0F9DZA9"/>
<reference evidence="5" key="1">
    <citation type="journal article" date="2015" name="Nature">
        <title>Complex archaea that bridge the gap between prokaryotes and eukaryotes.</title>
        <authorList>
            <person name="Spang A."/>
            <person name="Saw J.H."/>
            <person name="Jorgensen S.L."/>
            <person name="Zaremba-Niedzwiedzka K."/>
            <person name="Martijn J."/>
            <person name="Lind A.E."/>
            <person name="van Eijk R."/>
            <person name="Schleper C."/>
            <person name="Guy L."/>
            <person name="Ettema T.J."/>
        </authorList>
    </citation>
    <scope>NUCLEOTIDE SEQUENCE</scope>
</reference>
<dbReference type="GO" id="GO:0003700">
    <property type="term" value="F:DNA-binding transcription factor activity"/>
    <property type="evidence" value="ECO:0007669"/>
    <property type="project" value="InterPro"/>
</dbReference>
<dbReference type="PRINTS" id="PR00778">
    <property type="entry name" value="HTHARSR"/>
</dbReference>
<dbReference type="Pfam" id="PF01022">
    <property type="entry name" value="HTH_5"/>
    <property type="match status" value="1"/>
</dbReference>
<dbReference type="InterPro" id="IPR051081">
    <property type="entry name" value="HTH_MetalResp_TranReg"/>
</dbReference>
<dbReference type="InterPro" id="IPR036388">
    <property type="entry name" value="WH-like_DNA-bd_sf"/>
</dbReference>
<evidence type="ECO:0000313" key="5">
    <source>
        <dbReference type="EMBL" id="KKL67079.1"/>
    </source>
</evidence>
<gene>
    <name evidence="5" type="ORF">LCGC14_2138560</name>
</gene>
<dbReference type="GO" id="GO:0003677">
    <property type="term" value="F:DNA binding"/>
    <property type="evidence" value="ECO:0007669"/>
    <property type="project" value="UniProtKB-KW"/>
</dbReference>
<dbReference type="InterPro" id="IPR011991">
    <property type="entry name" value="ArsR-like_HTH"/>
</dbReference>
<name>A0A0F9DZA9_9ZZZZ</name>
<dbReference type="InterPro" id="IPR001845">
    <property type="entry name" value="HTH_ArsR_DNA-bd_dom"/>
</dbReference>
<protein>
    <recommendedName>
        <fullName evidence="4">HTH arsR-type domain-containing protein</fullName>
    </recommendedName>
</protein>
<evidence type="ECO:0000256" key="1">
    <source>
        <dbReference type="ARBA" id="ARBA00023015"/>
    </source>
</evidence>
<keyword evidence="3" id="KW-0804">Transcription</keyword>
<evidence type="ECO:0000256" key="2">
    <source>
        <dbReference type="ARBA" id="ARBA00023125"/>
    </source>
</evidence>
<organism evidence="5">
    <name type="scientific">marine sediment metagenome</name>
    <dbReference type="NCBI Taxonomy" id="412755"/>
    <lineage>
        <taxon>unclassified sequences</taxon>
        <taxon>metagenomes</taxon>
        <taxon>ecological metagenomes</taxon>
    </lineage>
</organism>
<comment type="caution">
    <text evidence="5">The sequence shown here is derived from an EMBL/GenBank/DDBJ whole genome shotgun (WGS) entry which is preliminary data.</text>
</comment>
<keyword evidence="1" id="KW-0805">Transcription regulation</keyword>
<sequence>MSKSHHVQSLSKLFRVLSDQTRLKLVVILGEMGERHVTDLCKKLRLPQPTVSHHLGLLRAHG</sequence>
<dbReference type="Gene3D" id="1.10.10.10">
    <property type="entry name" value="Winged helix-like DNA-binding domain superfamily/Winged helix DNA-binding domain"/>
    <property type="match status" value="1"/>
</dbReference>
<dbReference type="InterPro" id="IPR036390">
    <property type="entry name" value="WH_DNA-bd_sf"/>
</dbReference>
<dbReference type="CDD" id="cd00090">
    <property type="entry name" value="HTH_ARSR"/>
    <property type="match status" value="1"/>
</dbReference>